<dbReference type="Proteomes" id="UP000824469">
    <property type="component" value="Unassembled WGS sequence"/>
</dbReference>
<evidence type="ECO:0000313" key="1">
    <source>
        <dbReference type="EMBL" id="KAH9293745.1"/>
    </source>
</evidence>
<accession>A0AA38C3X3</accession>
<dbReference type="AlphaFoldDB" id="A0AA38C3X3"/>
<proteinExistence type="predicted"/>
<feature type="non-terminal residue" evidence="1">
    <location>
        <position position="74"/>
    </location>
</feature>
<feature type="non-terminal residue" evidence="1">
    <location>
        <position position="1"/>
    </location>
</feature>
<gene>
    <name evidence="1" type="ORF">KI387_041052</name>
</gene>
<sequence>IPAKFIGKVIGMRYSGSEISGDLSDDEVIDATSALYQYKKGGRAFKVTKIVDMATGVTTRLLGSKLGATKQWNE</sequence>
<name>A0AA38C3X3_TAXCH</name>
<evidence type="ECO:0000313" key="2">
    <source>
        <dbReference type="Proteomes" id="UP000824469"/>
    </source>
</evidence>
<dbReference type="EMBL" id="JAHRHJ020000768">
    <property type="protein sequence ID" value="KAH9293745.1"/>
    <property type="molecule type" value="Genomic_DNA"/>
</dbReference>
<protein>
    <submittedName>
        <fullName evidence="1">Uncharacterized protein</fullName>
    </submittedName>
</protein>
<reference evidence="1 2" key="1">
    <citation type="journal article" date="2021" name="Nat. Plants">
        <title>The Taxus genome provides insights into paclitaxel biosynthesis.</title>
        <authorList>
            <person name="Xiong X."/>
            <person name="Gou J."/>
            <person name="Liao Q."/>
            <person name="Li Y."/>
            <person name="Zhou Q."/>
            <person name="Bi G."/>
            <person name="Li C."/>
            <person name="Du R."/>
            <person name="Wang X."/>
            <person name="Sun T."/>
            <person name="Guo L."/>
            <person name="Liang H."/>
            <person name="Lu P."/>
            <person name="Wu Y."/>
            <person name="Zhang Z."/>
            <person name="Ro D.K."/>
            <person name="Shang Y."/>
            <person name="Huang S."/>
            <person name="Yan J."/>
        </authorList>
    </citation>
    <scope>NUCLEOTIDE SEQUENCE [LARGE SCALE GENOMIC DNA]</scope>
    <source>
        <strain evidence="1">Ta-2019</strain>
    </source>
</reference>
<keyword evidence="2" id="KW-1185">Reference proteome</keyword>
<organism evidence="1 2">
    <name type="scientific">Taxus chinensis</name>
    <name type="common">Chinese yew</name>
    <name type="synonym">Taxus wallichiana var. chinensis</name>
    <dbReference type="NCBI Taxonomy" id="29808"/>
    <lineage>
        <taxon>Eukaryota</taxon>
        <taxon>Viridiplantae</taxon>
        <taxon>Streptophyta</taxon>
        <taxon>Embryophyta</taxon>
        <taxon>Tracheophyta</taxon>
        <taxon>Spermatophyta</taxon>
        <taxon>Pinopsida</taxon>
        <taxon>Pinidae</taxon>
        <taxon>Conifers II</taxon>
        <taxon>Cupressales</taxon>
        <taxon>Taxaceae</taxon>
        <taxon>Taxus</taxon>
    </lineage>
</organism>
<comment type="caution">
    <text evidence="1">The sequence shown here is derived from an EMBL/GenBank/DDBJ whole genome shotgun (WGS) entry which is preliminary data.</text>
</comment>